<dbReference type="InterPro" id="IPR037066">
    <property type="entry name" value="Plug_dom_sf"/>
</dbReference>
<evidence type="ECO:0000256" key="14">
    <source>
        <dbReference type="RuleBase" id="RU003357"/>
    </source>
</evidence>
<evidence type="ECO:0000256" key="11">
    <source>
        <dbReference type="ARBA" id="ARBA00023237"/>
    </source>
</evidence>
<keyword evidence="8" id="KW-0406">Ion transport</keyword>
<dbReference type="PANTHER" id="PTHR32552">
    <property type="entry name" value="FERRICHROME IRON RECEPTOR-RELATED"/>
    <property type="match status" value="1"/>
</dbReference>
<dbReference type="InterPro" id="IPR010916">
    <property type="entry name" value="TonB_box_CS"/>
</dbReference>
<dbReference type="AlphaFoldDB" id="K7APJ2"/>
<evidence type="ECO:0000256" key="9">
    <source>
        <dbReference type="ARBA" id="ARBA00023077"/>
    </source>
</evidence>
<keyword evidence="3 12" id="KW-1134">Transmembrane beta strand</keyword>
<dbReference type="PANTHER" id="PTHR32552:SF81">
    <property type="entry name" value="TONB-DEPENDENT OUTER MEMBRANE RECEPTOR"/>
    <property type="match status" value="1"/>
</dbReference>
<dbReference type="PROSITE" id="PS00430">
    <property type="entry name" value="TONB_DEPENDENT_REC_1"/>
    <property type="match status" value="1"/>
</dbReference>
<protein>
    <submittedName>
        <fullName evidence="19">TonB-dependent receptor</fullName>
    </submittedName>
</protein>
<evidence type="ECO:0000256" key="8">
    <source>
        <dbReference type="ARBA" id="ARBA00023065"/>
    </source>
</evidence>
<dbReference type="PATRIC" id="fig|1129794.4.peg.1723"/>
<dbReference type="InterPro" id="IPR000531">
    <property type="entry name" value="Beta-barrel_TonB"/>
</dbReference>
<evidence type="ECO:0000256" key="16">
    <source>
        <dbReference type="SAM" id="SignalP"/>
    </source>
</evidence>
<dbReference type="GO" id="GO:0009279">
    <property type="term" value="C:cell outer membrane"/>
    <property type="evidence" value="ECO:0007669"/>
    <property type="project" value="UniProtKB-SubCell"/>
</dbReference>
<keyword evidence="2 12" id="KW-0813">Transport</keyword>
<evidence type="ECO:0000256" key="2">
    <source>
        <dbReference type="ARBA" id="ARBA00022448"/>
    </source>
</evidence>
<evidence type="ECO:0000313" key="20">
    <source>
        <dbReference type="Proteomes" id="UP000011864"/>
    </source>
</evidence>
<dbReference type="OrthoDB" id="7051185at2"/>
<keyword evidence="9 13" id="KW-0798">TonB box</keyword>
<keyword evidence="19" id="KW-0675">Receptor</keyword>
<feature type="chain" id="PRO_5003901689" evidence="16">
    <location>
        <begin position="31"/>
        <end position="806"/>
    </location>
</feature>
<dbReference type="InterPro" id="IPR012910">
    <property type="entry name" value="Plug_dom"/>
</dbReference>
<dbReference type="Gene3D" id="2.40.170.20">
    <property type="entry name" value="TonB-dependent receptor, beta-barrel domain"/>
    <property type="match status" value="1"/>
</dbReference>
<name>K7APJ2_9ALTE</name>
<accession>K7APJ2</accession>
<keyword evidence="11 12" id="KW-0998">Cell outer membrane</keyword>
<evidence type="ECO:0000256" key="1">
    <source>
        <dbReference type="ARBA" id="ARBA00004571"/>
    </source>
</evidence>
<feature type="signal peptide" evidence="16">
    <location>
        <begin position="1"/>
        <end position="30"/>
    </location>
</feature>
<dbReference type="eggNOG" id="COG4774">
    <property type="taxonomic scope" value="Bacteria"/>
</dbReference>
<evidence type="ECO:0000256" key="15">
    <source>
        <dbReference type="SAM" id="MobiDB-lite"/>
    </source>
</evidence>
<feature type="short sequence motif" description="TonB box" evidence="13">
    <location>
        <begin position="43"/>
        <end position="49"/>
    </location>
</feature>
<dbReference type="HOGENOM" id="CLU_008287_15_0_6"/>
<dbReference type="Pfam" id="PF07715">
    <property type="entry name" value="Plug"/>
    <property type="match status" value="1"/>
</dbReference>
<evidence type="ECO:0000256" key="12">
    <source>
        <dbReference type="PROSITE-ProRule" id="PRU01360"/>
    </source>
</evidence>
<keyword evidence="7" id="KW-0408">Iron</keyword>
<proteinExistence type="inferred from homology"/>
<feature type="domain" description="TonB-dependent receptor-like beta-barrel" evidence="17">
    <location>
        <begin position="294"/>
        <end position="772"/>
    </location>
</feature>
<evidence type="ECO:0000256" key="4">
    <source>
        <dbReference type="ARBA" id="ARBA00022496"/>
    </source>
</evidence>
<dbReference type="STRING" id="1129794.C427_1738"/>
<keyword evidence="5 12" id="KW-0812">Transmembrane</keyword>
<dbReference type="GO" id="GO:0006826">
    <property type="term" value="P:iron ion transport"/>
    <property type="evidence" value="ECO:0007669"/>
    <property type="project" value="UniProtKB-KW"/>
</dbReference>
<dbReference type="SUPFAM" id="SSF56935">
    <property type="entry name" value="Porins"/>
    <property type="match status" value="1"/>
</dbReference>
<reference evidence="19 20" key="1">
    <citation type="journal article" date="2013" name="Genome Announc.">
        <title>Complete Genome Sequence of Glaciecola psychrophila Strain 170T.</title>
        <authorList>
            <person name="Yin J."/>
            <person name="Chen J."/>
            <person name="Liu G."/>
            <person name="Yu Y."/>
            <person name="Song L."/>
            <person name="Wang X."/>
            <person name="Qu X."/>
        </authorList>
    </citation>
    <scope>NUCLEOTIDE SEQUENCE [LARGE SCALE GENOMIC DNA]</scope>
    <source>
        <strain evidence="19 20">170</strain>
    </source>
</reference>
<feature type="domain" description="TonB-dependent receptor plug" evidence="18">
    <location>
        <begin position="55"/>
        <end position="163"/>
    </location>
</feature>
<evidence type="ECO:0000256" key="10">
    <source>
        <dbReference type="ARBA" id="ARBA00023136"/>
    </source>
</evidence>
<evidence type="ECO:0000256" key="6">
    <source>
        <dbReference type="ARBA" id="ARBA00022729"/>
    </source>
</evidence>
<evidence type="ECO:0000259" key="18">
    <source>
        <dbReference type="Pfam" id="PF07715"/>
    </source>
</evidence>
<dbReference type="Pfam" id="PF00593">
    <property type="entry name" value="TonB_dep_Rec_b-barrel"/>
    <property type="match status" value="1"/>
</dbReference>
<dbReference type="PROSITE" id="PS52016">
    <property type="entry name" value="TONB_DEPENDENT_REC_3"/>
    <property type="match status" value="1"/>
</dbReference>
<dbReference type="InterPro" id="IPR039426">
    <property type="entry name" value="TonB-dep_rcpt-like"/>
</dbReference>
<organism evidence="19 20">
    <name type="scientific">Paraglaciecola psychrophila 170</name>
    <dbReference type="NCBI Taxonomy" id="1129794"/>
    <lineage>
        <taxon>Bacteria</taxon>
        <taxon>Pseudomonadati</taxon>
        <taxon>Pseudomonadota</taxon>
        <taxon>Gammaproteobacteria</taxon>
        <taxon>Alteromonadales</taxon>
        <taxon>Alteromonadaceae</taxon>
        <taxon>Paraglaciecola</taxon>
    </lineage>
</organism>
<keyword evidence="10 12" id="KW-0472">Membrane</keyword>
<keyword evidence="20" id="KW-1185">Reference proteome</keyword>
<evidence type="ECO:0000259" key="17">
    <source>
        <dbReference type="Pfam" id="PF00593"/>
    </source>
</evidence>
<evidence type="ECO:0000256" key="5">
    <source>
        <dbReference type="ARBA" id="ARBA00022692"/>
    </source>
</evidence>
<keyword evidence="6 16" id="KW-0732">Signal</keyword>
<comment type="similarity">
    <text evidence="12 14">Belongs to the TonB-dependent receptor family.</text>
</comment>
<evidence type="ECO:0000256" key="7">
    <source>
        <dbReference type="ARBA" id="ARBA00023004"/>
    </source>
</evidence>
<dbReference type="KEGG" id="gps:C427_1738"/>
<dbReference type="Gene3D" id="2.170.130.10">
    <property type="entry name" value="TonB-dependent receptor, plug domain"/>
    <property type="match status" value="1"/>
</dbReference>
<evidence type="ECO:0000256" key="13">
    <source>
        <dbReference type="PROSITE-ProRule" id="PRU10143"/>
    </source>
</evidence>
<gene>
    <name evidence="19" type="ORF">C427_1738</name>
</gene>
<evidence type="ECO:0000256" key="3">
    <source>
        <dbReference type="ARBA" id="ARBA00022452"/>
    </source>
</evidence>
<comment type="subcellular location">
    <subcellularLocation>
        <location evidence="1 12">Cell outer membrane</location>
        <topology evidence="1 12">Multi-pass membrane protein</topology>
    </subcellularLocation>
</comment>
<dbReference type="EMBL" id="CP003837">
    <property type="protein sequence ID" value="AGH43847.1"/>
    <property type="molecule type" value="Genomic_DNA"/>
</dbReference>
<dbReference type="Proteomes" id="UP000011864">
    <property type="component" value="Chromosome"/>
</dbReference>
<dbReference type="RefSeq" id="WP_007637404.1">
    <property type="nucleotide sequence ID" value="NC_020514.1"/>
</dbReference>
<keyword evidence="4" id="KW-0410">Iron transport</keyword>
<feature type="region of interest" description="Disordered" evidence="15">
    <location>
        <begin position="511"/>
        <end position="535"/>
    </location>
</feature>
<sequence>MQLKPSNLHTSITKALALSACMTIGLSANAQDVQKKEKQGFETITVTAQKRVENLNEVPIAVSVLREDQINSAFSANIEGLQALVPSVSFRKGNTTRNSAITIRGVGTISFSVAAEPSVSTVVDGVVLGRSGQAFVDLYDLERIEVLRGPQGTLFGKNASAGVVNITTKRPSDEFGGSFEATLFQDNEYRLKTSVTGPLNDNVSGSLTVLKSQFDGYINNVYNNETVNGYDKEGVRAMLDIEAAGETDVLFIFENMNSNDSCCADLELAPSNRHVSEASPNSSGNGDLDLEQRQIDHDFETRTLDETTAFSIQVDKELGDHQLTSITAWRGWNNTEFREGDFTSTAGDSILPVFGVPFQLHDIGAQEWDQISQELRIASPTDGALDYQAGFFWWNQKSERNFTRDASCQNNAGIFDEALGRNVGGQFDSAISGYLDNNNINNAPSPADIANFIASENLSCNANDIVSATAFMKTEFANWALFADGKYHISDDFRLLFGVRYTDDEVNYSHNRRSNDQYSRTGVGVRSADTDFDGSTDESNVSGKFGAQFDINDDSMVYATYSQGYKGPAFNVFYNMAPNDTLPISKETSDAYELGYKYASRNLIFNAAIFRTEIDGFQANNSELLDGVTISRLTNAGSVITQGIEFDFMWQATEQLTLTGGMSSVDAEVDQFLCPDGTTTSCDVVSGTDLPYSPDLKYSVTGEYVWELDDMEIYLNGSYVYTDELFVGAPGGSADTVNPPVDLLPDYAVLNASLAFSFNDDDYRISIIGKNLTDESYVTTYSGDNFRYQIPRDADRYFGVQLRAKF</sequence>
<dbReference type="InterPro" id="IPR036942">
    <property type="entry name" value="Beta-barrel_TonB_sf"/>
</dbReference>
<evidence type="ECO:0000313" key="19">
    <source>
        <dbReference type="EMBL" id="AGH43847.1"/>
    </source>
</evidence>